<dbReference type="Gene3D" id="1.10.1200.10">
    <property type="entry name" value="ACP-like"/>
    <property type="match status" value="1"/>
</dbReference>
<dbReference type="SMART" id="SM00825">
    <property type="entry name" value="PKS_KS"/>
    <property type="match status" value="1"/>
</dbReference>
<keyword evidence="3" id="KW-0808">Transferase</keyword>
<dbReference type="InterPro" id="IPR014030">
    <property type="entry name" value="Ketoacyl_synth_N"/>
</dbReference>
<dbReference type="InterPro" id="IPR049900">
    <property type="entry name" value="PKS_mFAS_DH"/>
</dbReference>
<evidence type="ECO:0000256" key="1">
    <source>
        <dbReference type="ARBA" id="ARBA00022450"/>
    </source>
</evidence>
<dbReference type="InterPro" id="IPR036736">
    <property type="entry name" value="ACP-like_sf"/>
</dbReference>
<keyword evidence="9" id="KW-0378">Hydrolase</keyword>
<dbReference type="SUPFAM" id="SSF52151">
    <property type="entry name" value="FabD/lysophospholipase-like"/>
    <property type="match status" value="1"/>
</dbReference>
<dbReference type="GO" id="GO:0006633">
    <property type="term" value="P:fatty acid biosynthetic process"/>
    <property type="evidence" value="ECO:0007669"/>
    <property type="project" value="InterPro"/>
</dbReference>
<comment type="caution">
    <text evidence="5">Lacks conserved residue(s) required for the propagation of feature annotation.</text>
</comment>
<dbReference type="Pfam" id="PF00109">
    <property type="entry name" value="ketoacyl-synt"/>
    <property type="match status" value="1"/>
</dbReference>
<sequence length="1585" mass="177238">MYDKAPTYSDRNDSSCQKGIAIVGMSCRFPRASTLSEFWELLKQGKNTVTSIPKERWEVADFYDPSPEAVNKTHQREASMLTDIHDFDPLFFRISPAEASEMHPSQKLMLELVWEAIENSNIPFDKVQGSRAGVYIGNIWNDFEHYCRQKNALVSSHSALGRAANIIANRISFVYGFTGPSLVVDTGCSASLVALHLACRSLWEGDTELAVAGGVNHLLDPGQYVLLSKFGGLSVQGQCSAFDKGADGFVRGEGGGVLLLKELSRAEADGDMIYAVIRNTAVNNNGHNANLPATSIPAQEQLLHKIYKECGIAPHEVHYVEAHGTGTKVGDPTEAKALGTFFSREREENKLYIGSVKTNIGHLEGAAGIAGVIKAVLSMQHKQLPASLHYRTPNPDIPFESLKLAVQHQLTSWPVLNGERLKAGVNSFGWGGTNAHVILEEYRESYAITKSPAPITRTGYCLPVSAKSTAALKDYTRAYAAILKNAPDTVVRDICVASAMLKPAFDHRVLFTTEHRDELLEALENFAQGTEEIIPLNLSSSINKLVMVFPGQGGQWIGMGKELLKKEPVFKEVIEACARAFRSYTDWNLVEVLQATPEINRLQEIDVIQPALCAIQIALARLWMSWGIYPDGVVGHSMGEVAAAHIAGILSLDDAARIICKRSALMKTVSGKGGAMMVTELSYKEASGWIEREYPELSVAVNNSPRSTVLAGDQKVMDKVKSVLEQRDIFCRQVKVDVASHSRQMDPLTGELKEALQDIKPQPGTIPVFSTCRNKIVDGEELHADYWVDNLRNTVQFTSAMTYLMNEGYTVFMEIGPHPVLSNAIKECAGDFKKQIITAASLYREEPELPSLYRNLGNLYEQGYTIDWTRFYGTTKAPDVVLPNYPFQREHFEIKDRSHLVTDTGKSPRFPLEGKAIPLADSEDTRYLERQISLEMLPFLKDFRINDAFVIPESVYIEMLLQVVGKENTTDVPVITGLHFLKSVILPLEGCITIQFKLDRQDKGFSFKFFVKADHIYDDGQWEPVAMGKIVFRSQAELHFTKTVELLRTDEIPEALSYYNALRTLGLDYQGSFLGLREIGKNDRFPEEVHFRIRPDKHILESADSYRVHPGLLDACFQPIYYTAIENTGIQPGRAAFLTAAEEITIAGIPDGAQELYGSIVFGILKNEEGGGTTISADIAIYDYTGNPVLKIKKLEGKLLGEQLAQDHYLGTFSHPEQGEEQDSEEFLSRFQSLSSREEKQEAAEQLLVKHVAGITKIPPGRIRPSVTFKDVGVDSLMTLLLRNDLEEELSLKLPVSAFWSHPSIAAYAALIVGIMDNREDKEHSLATGTNKVAVDITDWLVISRPRPESRYRLFCFHDAGGDSSLFRGWEHLLGTDIELVAVELPGRGTRLTENAYTDIHRLVTDIISELLPILDKPFLFFGHSMGGLLAFEIARELRNLHYNLPEKLILSGMPGPVNYFPREVMSTFNDTELTGIFPHLEKIRHQDKELFQLLIKRLRDDLLLLNRYRYVPKQKLPVPLITIHGKEDQRVNREQVEEWRFETSQPVKVISRPGGHRYLENDRLYLTAMIAEEVRALVPDKIVL</sequence>
<dbReference type="SUPFAM" id="SSF53474">
    <property type="entry name" value="alpha/beta-Hydrolases"/>
    <property type="match status" value="1"/>
</dbReference>
<dbReference type="SUPFAM" id="SSF47336">
    <property type="entry name" value="ACP-like"/>
    <property type="match status" value="1"/>
</dbReference>
<evidence type="ECO:0000259" key="7">
    <source>
        <dbReference type="PROSITE" id="PS52004"/>
    </source>
</evidence>
<dbReference type="InterPro" id="IPR032821">
    <property type="entry name" value="PKS_assoc"/>
</dbReference>
<keyword evidence="1" id="KW-0596">Phosphopantetheine</keyword>
<dbReference type="Pfam" id="PF00975">
    <property type="entry name" value="Thioesterase"/>
    <property type="match status" value="1"/>
</dbReference>
<evidence type="ECO:0000259" key="8">
    <source>
        <dbReference type="PROSITE" id="PS52019"/>
    </source>
</evidence>
<dbReference type="SUPFAM" id="SSF53901">
    <property type="entry name" value="Thiolase-like"/>
    <property type="match status" value="1"/>
</dbReference>
<dbReference type="Gene3D" id="3.40.50.1820">
    <property type="entry name" value="alpha/beta hydrolase"/>
    <property type="match status" value="1"/>
</dbReference>
<dbReference type="Pfam" id="PF14765">
    <property type="entry name" value="PS-DH"/>
    <property type="match status" value="1"/>
</dbReference>
<dbReference type="InterPro" id="IPR049552">
    <property type="entry name" value="PKS_DH_N"/>
</dbReference>
<dbReference type="Gene3D" id="3.30.70.3290">
    <property type="match status" value="1"/>
</dbReference>
<dbReference type="InterPro" id="IPR020841">
    <property type="entry name" value="PKS_Beta-ketoAc_synthase_dom"/>
</dbReference>
<dbReference type="EMBL" id="RJTM01000102">
    <property type="protein sequence ID" value="RNL83724.1"/>
    <property type="molecule type" value="Genomic_DNA"/>
</dbReference>
<reference evidence="9 10" key="1">
    <citation type="submission" date="2018-10" db="EMBL/GenBank/DDBJ databases">
        <title>Sinomicrobium pectinilyticum sp. nov., a pectinase-producing bacterium isolated from alkaline and saline soil, and emended description of the genus Sinomicrobium.</title>
        <authorList>
            <person name="Cheng B."/>
            <person name="Li C."/>
            <person name="Lai Q."/>
            <person name="Du M."/>
            <person name="Shao Z."/>
            <person name="Xu P."/>
            <person name="Yang C."/>
        </authorList>
    </citation>
    <scope>NUCLEOTIDE SEQUENCE [LARGE SCALE GENOMIC DNA]</scope>
    <source>
        <strain evidence="9 10">5DNS001</strain>
    </source>
</reference>
<protein>
    <submittedName>
        <fullName evidence="9">Alpha/beta fold hydrolase</fullName>
    </submittedName>
</protein>
<name>A0A3N0E798_SINP1</name>
<comment type="function">
    <text evidence="4">Involved in production of the polyketide antibiotic thailandamide.</text>
</comment>
<feature type="region of interest" description="C-terminal hotdog fold" evidence="5">
    <location>
        <begin position="1049"/>
        <end position="1206"/>
    </location>
</feature>
<dbReference type="Gene3D" id="3.40.47.10">
    <property type="match status" value="1"/>
</dbReference>
<dbReference type="Gene3D" id="3.10.129.110">
    <property type="entry name" value="Polyketide synthase dehydratase"/>
    <property type="match status" value="1"/>
</dbReference>
<accession>A0A3N0E798</accession>
<dbReference type="GO" id="GO:0004315">
    <property type="term" value="F:3-oxoacyl-[acyl-carrier-protein] synthase activity"/>
    <property type="evidence" value="ECO:0007669"/>
    <property type="project" value="InterPro"/>
</dbReference>
<dbReference type="FunFam" id="3.40.366.10:FF:000002">
    <property type="entry name" value="Probable polyketide synthase 2"/>
    <property type="match status" value="1"/>
</dbReference>
<dbReference type="InterPro" id="IPR042104">
    <property type="entry name" value="PKS_dehydratase_sf"/>
</dbReference>
<dbReference type="Pfam" id="PF02801">
    <property type="entry name" value="Ketoacyl-synt_C"/>
    <property type="match status" value="1"/>
</dbReference>
<evidence type="ECO:0000256" key="4">
    <source>
        <dbReference type="ARBA" id="ARBA00054155"/>
    </source>
</evidence>
<evidence type="ECO:0000256" key="5">
    <source>
        <dbReference type="PROSITE-ProRule" id="PRU01363"/>
    </source>
</evidence>
<comment type="caution">
    <text evidence="9">The sequence shown here is derived from an EMBL/GenBank/DDBJ whole genome shotgun (WGS) entry which is preliminary data.</text>
</comment>
<dbReference type="PROSITE" id="PS00606">
    <property type="entry name" value="KS3_1"/>
    <property type="match status" value="1"/>
</dbReference>
<dbReference type="Pfam" id="PF00550">
    <property type="entry name" value="PP-binding"/>
    <property type="match status" value="1"/>
</dbReference>
<dbReference type="InterPro" id="IPR016036">
    <property type="entry name" value="Malonyl_transacylase_ACP-bd"/>
</dbReference>
<dbReference type="InterPro" id="IPR018201">
    <property type="entry name" value="Ketoacyl_synth_AS"/>
</dbReference>
<dbReference type="Pfam" id="PF21089">
    <property type="entry name" value="PKS_DH_N"/>
    <property type="match status" value="1"/>
</dbReference>
<evidence type="ECO:0000256" key="3">
    <source>
        <dbReference type="ARBA" id="ARBA00022679"/>
    </source>
</evidence>
<dbReference type="InterPro" id="IPR006162">
    <property type="entry name" value="Ppantetheine_attach_site"/>
</dbReference>
<dbReference type="InterPro" id="IPR001227">
    <property type="entry name" value="Ac_transferase_dom_sf"/>
</dbReference>
<dbReference type="SMART" id="SM00823">
    <property type="entry name" value="PKS_PP"/>
    <property type="match status" value="1"/>
</dbReference>
<organism evidence="9 10">
    <name type="scientific">Sinomicrobium pectinilyticum</name>
    <dbReference type="NCBI Taxonomy" id="1084421"/>
    <lineage>
        <taxon>Bacteria</taxon>
        <taxon>Pseudomonadati</taxon>
        <taxon>Bacteroidota</taxon>
        <taxon>Flavobacteriia</taxon>
        <taxon>Flavobacteriales</taxon>
        <taxon>Flavobacteriaceae</taxon>
        <taxon>Sinomicrobium</taxon>
    </lineage>
</organism>
<dbReference type="Pfam" id="PF00698">
    <property type="entry name" value="Acyl_transf_1"/>
    <property type="match status" value="1"/>
</dbReference>
<evidence type="ECO:0000313" key="10">
    <source>
        <dbReference type="Proteomes" id="UP000267469"/>
    </source>
</evidence>
<dbReference type="PROSITE" id="PS52004">
    <property type="entry name" value="KS3_2"/>
    <property type="match status" value="1"/>
</dbReference>
<dbReference type="GO" id="GO:0031177">
    <property type="term" value="F:phosphopantetheine binding"/>
    <property type="evidence" value="ECO:0007669"/>
    <property type="project" value="InterPro"/>
</dbReference>
<dbReference type="Proteomes" id="UP000267469">
    <property type="component" value="Unassembled WGS sequence"/>
</dbReference>
<keyword evidence="10" id="KW-1185">Reference proteome</keyword>
<dbReference type="InterPro" id="IPR016039">
    <property type="entry name" value="Thiolase-like"/>
</dbReference>
<dbReference type="PANTHER" id="PTHR43775">
    <property type="entry name" value="FATTY ACID SYNTHASE"/>
    <property type="match status" value="1"/>
</dbReference>
<proteinExistence type="predicted"/>
<dbReference type="InterPro" id="IPR050091">
    <property type="entry name" value="PKS_NRPS_Biosynth_Enz"/>
</dbReference>
<dbReference type="InterPro" id="IPR020806">
    <property type="entry name" value="PKS_PP-bd"/>
</dbReference>
<evidence type="ECO:0000259" key="6">
    <source>
        <dbReference type="PROSITE" id="PS50075"/>
    </source>
</evidence>
<dbReference type="SUPFAM" id="SSF55048">
    <property type="entry name" value="Probable ACP-binding domain of malonyl-CoA ACP transacylase"/>
    <property type="match status" value="1"/>
</dbReference>
<feature type="region of interest" description="N-terminal hotdog fold" evidence="5">
    <location>
        <begin position="910"/>
        <end position="1037"/>
    </location>
</feature>
<dbReference type="RefSeq" id="WP_123216774.1">
    <property type="nucleotide sequence ID" value="NZ_RJTM01000102.1"/>
</dbReference>
<dbReference type="InterPro" id="IPR014031">
    <property type="entry name" value="Ketoacyl_synth_C"/>
</dbReference>
<evidence type="ECO:0000256" key="2">
    <source>
        <dbReference type="ARBA" id="ARBA00022553"/>
    </source>
</evidence>
<dbReference type="InterPro" id="IPR016035">
    <property type="entry name" value="Acyl_Trfase/lysoPLipase"/>
</dbReference>
<feature type="domain" description="Carrier" evidence="6">
    <location>
        <begin position="1239"/>
        <end position="1316"/>
    </location>
</feature>
<dbReference type="PROSITE" id="PS50075">
    <property type="entry name" value="CARRIER"/>
    <property type="match status" value="1"/>
</dbReference>
<dbReference type="OrthoDB" id="9778690at2"/>
<dbReference type="InterPro" id="IPR049551">
    <property type="entry name" value="PKS_DH_C"/>
</dbReference>
<dbReference type="FunFam" id="3.40.47.10:FF:000019">
    <property type="entry name" value="Polyketide synthase type I"/>
    <property type="match status" value="1"/>
</dbReference>
<dbReference type="PROSITE" id="PS52019">
    <property type="entry name" value="PKS_MFAS_DH"/>
    <property type="match status" value="1"/>
</dbReference>
<dbReference type="CDD" id="cd00833">
    <property type="entry name" value="PKS"/>
    <property type="match status" value="1"/>
</dbReference>
<dbReference type="Gene3D" id="3.40.366.10">
    <property type="entry name" value="Malonyl-Coenzyme A Acyl Carrier Protein, domain 2"/>
    <property type="match status" value="1"/>
</dbReference>
<feature type="domain" description="PKS/mFAS DH" evidence="8">
    <location>
        <begin position="910"/>
        <end position="1206"/>
    </location>
</feature>
<dbReference type="SMART" id="SM00827">
    <property type="entry name" value="PKS_AT"/>
    <property type="match status" value="1"/>
</dbReference>
<dbReference type="PROSITE" id="PS00012">
    <property type="entry name" value="PHOSPHOPANTETHEINE"/>
    <property type="match status" value="1"/>
</dbReference>
<evidence type="ECO:0000313" key="9">
    <source>
        <dbReference type="EMBL" id="RNL83724.1"/>
    </source>
</evidence>
<dbReference type="InterPro" id="IPR001031">
    <property type="entry name" value="Thioesterase"/>
</dbReference>
<dbReference type="GO" id="GO:0004312">
    <property type="term" value="F:fatty acid synthase activity"/>
    <property type="evidence" value="ECO:0007669"/>
    <property type="project" value="TreeGrafter"/>
</dbReference>
<dbReference type="PANTHER" id="PTHR43775:SF37">
    <property type="entry name" value="SI:DKEY-61P9.11"/>
    <property type="match status" value="1"/>
</dbReference>
<dbReference type="Pfam" id="PF16197">
    <property type="entry name" value="KAsynt_C_assoc"/>
    <property type="match status" value="1"/>
</dbReference>
<feature type="domain" description="Ketosynthase family 3 (KS3)" evidence="7">
    <location>
        <begin position="17"/>
        <end position="441"/>
    </location>
</feature>
<dbReference type="InterPro" id="IPR009081">
    <property type="entry name" value="PP-bd_ACP"/>
</dbReference>
<dbReference type="InterPro" id="IPR014043">
    <property type="entry name" value="Acyl_transferase_dom"/>
</dbReference>
<dbReference type="GO" id="GO:0016787">
    <property type="term" value="F:hydrolase activity"/>
    <property type="evidence" value="ECO:0007669"/>
    <property type="project" value="UniProtKB-KW"/>
</dbReference>
<dbReference type="InterPro" id="IPR029058">
    <property type="entry name" value="AB_hydrolase_fold"/>
</dbReference>
<keyword evidence="2" id="KW-0597">Phosphoprotein</keyword>
<gene>
    <name evidence="9" type="ORF">ED312_14670</name>
</gene>